<keyword evidence="1" id="KW-1185">Reference proteome</keyword>
<reference evidence="2" key="1">
    <citation type="submission" date="2022-11" db="UniProtKB">
        <authorList>
            <consortium name="WormBaseParasite"/>
        </authorList>
    </citation>
    <scope>IDENTIFICATION</scope>
</reference>
<evidence type="ECO:0000313" key="2">
    <source>
        <dbReference type="WBParaSite" id="PgB04_g075_t13"/>
    </source>
</evidence>
<dbReference type="Proteomes" id="UP000887569">
    <property type="component" value="Unplaced"/>
</dbReference>
<evidence type="ECO:0000313" key="1">
    <source>
        <dbReference type="Proteomes" id="UP000887569"/>
    </source>
</evidence>
<organism evidence="1 2">
    <name type="scientific">Parascaris univalens</name>
    <name type="common">Nematode worm</name>
    <dbReference type="NCBI Taxonomy" id="6257"/>
    <lineage>
        <taxon>Eukaryota</taxon>
        <taxon>Metazoa</taxon>
        <taxon>Ecdysozoa</taxon>
        <taxon>Nematoda</taxon>
        <taxon>Chromadorea</taxon>
        <taxon>Rhabditida</taxon>
        <taxon>Spirurina</taxon>
        <taxon>Ascaridomorpha</taxon>
        <taxon>Ascaridoidea</taxon>
        <taxon>Ascarididae</taxon>
        <taxon>Parascaris</taxon>
    </lineage>
</organism>
<accession>A0A914ZNH6</accession>
<dbReference type="WBParaSite" id="PgB04_g075_t13">
    <property type="protein sequence ID" value="PgB04_g075_t13"/>
    <property type="gene ID" value="PgB04_g075"/>
</dbReference>
<proteinExistence type="predicted"/>
<name>A0A914ZNH6_PARUN</name>
<sequence length="361" mass="40257">MRTTVHCCCGTHNLCNRGDSSQNYLLQSLGVINFENVCIGGVYRYVINALMLGSQQKYIYCLHYIDLNDNSERYLLHGETFYVPVAKGKQFTEQYFERTSTLRSRILMLLPLPGNACGGNYHDQIMQFGIVFCAMEQSQLGMMTTDSPLCFDEIYVLDSDGSASLRSSIFDPKMELPRRRLHEPRILFSGRHLPSGYHIAQTCLSTISKPCNGLQNIIHNLMPQLMASTGRAGAEEEHEHGGFLHRPSRLQSFCETPGGKTECMTAMGCFVYHSFDGREPLLGCIEDIPRFHSEDPELRGVLNCRSMLWSNVANICSGVVDASQFKGRAGVLCCCKDNCPAPISDSPTSEGTGFQPFNIVL</sequence>
<dbReference type="AlphaFoldDB" id="A0A914ZNH6"/>
<protein>
    <submittedName>
        <fullName evidence="2">Uncharacterized protein</fullName>
    </submittedName>
</protein>